<sequence>MLAGVIDRVRSSVGPSNASSERATKRPRLDRQVSDPIVTREIDPLTFETELTGLMEKAGNEDINLNETPDVGPRNVVMQFTRAEVKRLEELFRGSPFLPAIKASRQWRWERAREATSSQSEARTDCMIALVPGSEMQDFSFAVRVGYEAGMKIAERLFYGQSTPFFPHH</sequence>
<name>A0A9P8VXW2_9HYPO</name>
<proteinExistence type="predicted"/>
<protein>
    <submittedName>
        <fullName evidence="2">Uncharacterized protein</fullName>
    </submittedName>
</protein>
<evidence type="ECO:0000313" key="3">
    <source>
        <dbReference type="Proteomes" id="UP000777438"/>
    </source>
</evidence>
<accession>A0A9P8VXW2</accession>
<comment type="caution">
    <text evidence="2">The sequence shown here is derived from an EMBL/GenBank/DDBJ whole genome shotgun (WGS) entry which is preliminary data.</text>
</comment>
<keyword evidence="3" id="KW-1185">Reference proteome</keyword>
<feature type="region of interest" description="Disordered" evidence="1">
    <location>
        <begin position="1"/>
        <end position="35"/>
    </location>
</feature>
<dbReference type="AlphaFoldDB" id="A0A9P8VXW2"/>
<dbReference type="OrthoDB" id="3793606at2759"/>
<organism evidence="2 3">
    <name type="scientific">Thelonectria olida</name>
    <dbReference type="NCBI Taxonomy" id="1576542"/>
    <lineage>
        <taxon>Eukaryota</taxon>
        <taxon>Fungi</taxon>
        <taxon>Dikarya</taxon>
        <taxon>Ascomycota</taxon>
        <taxon>Pezizomycotina</taxon>
        <taxon>Sordariomycetes</taxon>
        <taxon>Hypocreomycetidae</taxon>
        <taxon>Hypocreales</taxon>
        <taxon>Nectriaceae</taxon>
        <taxon>Thelonectria</taxon>
    </lineage>
</organism>
<gene>
    <name evidence="2" type="ORF">B0T10DRAFT_136942</name>
</gene>
<dbReference type="EMBL" id="JAGPYM010000022">
    <property type="protein sequence ID" value="KAH6883890.1"/>
    <property type="molecule type" value="Genomic_DNA"/>
</dbReference>
<evidence type="ECO:0000256" key="1">
    <source>
        <dbReference type="SAM" id="MobiDB-lite"/>
    </source>
</evidence>
<reference evidence="2 3" key="1">
    <citation type="journal article" date="2021" name="Nat. Commun.">
        <title>Genetic determinants of endophytism in the Arabidopsis root mycobiome.</title>
        <authorList>
            <person name="Mesny F."/>
            <person name="Miyauchi S."/>
            <person name="Thiergart T."/>
            <person name="Pickel B."/>
            <person name="Atanasova L."/>
            <person name="Karlsson M."/>
            <person name="Huettel B."/>
            <person name="Barry K.W."/>
            <person name="Haridas S."/>
            <person name="Chen C."/>
            <person name="Bauer D."/>
            <person name="Andreopoulos W."/>
            <person name="Pangilinan J."/>
            <person name="LaButti K."/>
            <person name="Riley R."/>
            <person name="Lipzen A."/>
            <person name="Clum A."/>
            <person name="Drula E."/>
            <person name="Henrissat B."/>
            <person name="Kohler A."/>
            <person name="Grigoriev I.V."/>
            <person name="Martin F.M."/>
            <person name="Hacquard S."/>
        </authorList>
    </citation>
    <scope>NUCLEOTIDE SEQUENCE [LARGE SCALE GENOMIC DNA]</scope>
    <source>
        <strain evidence="2 3">MPI-CAGE-CH-0241</strain>
    </source>
</reference>
<feature type="compositionally biased region" description="Basic and acidic residues" evidence="1">
    <location>
        <begin position="22"/>
        <end position="35"/>
    </location>
</feature>
<dbReference type="Proteomes" id="UP000777438">
    <property type="component" value="Unassembled WGS sequence"/>
</dbReference>
<evidence type="ECO:0000313" key="2">
    <source>
        <dbReference type="EMBL" id="KAH6883890.1"/>
    </source>
</evidence>